<accession>A0A8J2PVU5</accession>
<sequence length="172" mass="20186">MMEVAFVRHINLLSIQTREEHLSIERNRSINFLPRSQMVFPHFRGFRIKQRKRRKVYFSICFFLCLTAIIIVSLREYDNERIRLTEEILQIVGHDRNTSAKVLPLFTDTTLLHPSHGCQFSGRNALAIILVPSVTGNGVNRERIRTTWGKYRFQESMQLFFLVGKSRNGNMT</sequence>
<evidence type="ECO:0000256" key="1">
    <source>
        <dbReference type="SAM" id="Phobius"/>
    </source>
</evidence>
<dbReference type="EMBL" id="CAJVCH010529862">
    <property type="protein sequence ID" value="CAG7823545.1"/>
    <property type="molecule type" value="Genomic_DNA"/>
</dbReference>
<protein>
    <submittedName>
        <fullName evidence="2">Uncharacterized protein</fullName>
    </submittedName>
</protein>
<keyword evidence="1" id="KW-0472">Membrane</keyword>
<evidence type="ECO:0000313" key="2">
    <source>
        <dbReference type="EMBL" id="CAG7823545.1"/>
    </source>
</evidence>
<evidence type="ECO:0000313" key="3">
    <source>
        <dbReference type="Proteomes" id="UP000708208"/>
    </source>
</evidence>
<proteinExistence type="predicted"/>
<dbReference type="Proteomes" id="UP000708208">
    <property type="component" value="Unassembled WGS sequence"/>
</dbReference>
<name>A0A8J2PVU5_9HEXA</name>
<organism evidence="2 3">
    <name type="scientific">Allacma fusca</name>
    <dbReference type="NCBI Taxonomy" id="39272"/>
    <lineage>
        <taxon>Eukaryota</taxon>
        <taxon>Metazoa</taxon>
        <taxon>Ecdysozoa</taxon>
        <taxon>Arthropoda</taxon>
        <taxon>Hexapoda</taxon>
        <taxon>Collembola</taxon>
        <taxon>Symphypleona</taxon>
        <taxon>Sminthuridae</taxon>
        <taxon>Allacma</taxon>
    </lineage>
</organism>
<dbReference type="AlphaFoldDB" id="A0A8J2PVU5"/>
<reference evidence="2" key="1">
    <citation type="submission" date="2021-06" db="EMBL/GenBank/DDBJ databases">
        <authorList>
            <person name="Hodson N. C."/>
            <person name="Mongue J. A."/>
            <person name="Jaron S. K."/>
        </authorList>
    </citation>
    <scope>NUCLEOTIDE SEQUENCE</scope>
</reference>
<feature type="non-terminal residue" evidence="2">
    <location>
        <position position="1"/>
    </location>
</feature>
<comment type="caution">
    <text evidence="2">The sequence shown here is derived from an EMBL/GenBank/DDBJ whole genome shotgun (WGS) entry which is preliminary data.</text>
</comment>
<keyword evidence="1" id="KW-1133">Transmembrane helix</keyword>
<gene>
    <name evidence="2" type="ORF">AFUS01_LOCUS33757</name>
</gene>
<feature type="transmembrane region" description="Helical" evidence="1">
    <location>
        <begin position="56"/>
        <end position="74"/>
    </location>
</feature>
<keyword evidence="1" id="KW-0812">Transmembrane</keyword>
<keyword evidence="3" id="KW-1185">Reference proteome</keyword>